<comment type="domain">
    <text evidence="5">The RxLR-dEER motif acts to carry the protein into the host cell cytoplasm through binding to cell surface phosphatidylinositol-3-phosphate.</text>
</comment>
<organism evidence="7 8">
    <name type="scientific">Phytophthora kernoviae</name>
    <dbReference type="NCBI Taxonomy" id="325452"/>
    <lineage>
        <taxon>Eukaryota</taxon>
        <taxon>Sar</taxon>
        <taxon>Stramenopiles</taxon>
        <taxon>Oomycota</taxon>
        <taxon>Peronosporomycetes</taxon>
        <taxon>Peronosporales</taxon>
        <taxon>Peronosporaceae</taxon>
        <taxon>Phytophthora</taxon>
    </lineage>
</organism>
<comment type="caution">
    <text evidence="7">The sequence shown here is derived from an EMBL/GenBank/DDBJ whole genome shotgun (WGS) entry which is preliminary data.</text>
</comment>
<name>A0A921SC94_9STRA</name>
<evidence type="ECO:0000256" key="1">
    <source>
        <dbReference type="ARBA" id="ARBA00004613"/>
    </source>
</evidence>
<protein>
    <recommendedName>
        <fullName evidence="5">RxLR effector protein</fullName>
    </recommendedName>
</protein>
<gene>
    <name evidence="7" type="ORF">JM18_007618</name>
</gene>
<proteinExistence type="inferred from homology"/>
<keyword evidence="4" id="KW-0732">Signal</keyword>
<feature type="non-terminal residue" evidence="7">
    <location>
        <position position="1"/>
    </location>
</feature>
<dbReference type="Proteomes" id="UP000792063">
    <property type="component" value="Unassembled WGS sequence"/>
</dbReference>
<evidence type="ECO:0000313" key="7">
    <source>
        <dbReference type="EMBL" id="KAG2519231.1"/>
    </source>
</evidence>
<reference evidence="7" key="2">
    <citation type="submission" date="2020-06" db="EMBL/GenBank/DDBJ databases">
        <authorList>
            <person name="Studholme D.J."/>
        </authorList>
    </citation>
    <scope>NUCLEOTIDE SEQUENCE</scope>
    <source>
        <strain evidence="7">NZFS 3630</strain>
    </source>
</reference>
<accession>A0A921SC94</accession>
<dbReference type="AlphaFoldDB" id="A0A921SC94"/>
<feature type="compositionally biased region" description="Basic and acidic residues" evidence="6">
    <location>
        <begin position="50"/>
        <end position="63"/>
    </location>
</feature>
<comment type="similarity">
    <text evidence="2 5">Belongs to the RxLR effector family.</text>
</comment>
<evidence type="ECO:0000256" key="3">
    <source>
        <dbReference type="ARBA" id="ARBA00022525"/>
    </source>
</evidence>
<feature type="region of interest" description="Disordered" evidence="6">
    <location>
        <begin position="35"/>
        <end position="65"/>
    </location>
</feature>
<evidence type="ECO:0000256" key="2">
    <source>
        <dbReference type="ARBA" id="ARBA00010400"/>
    </source>
</evidence>
<evidence type="ECO:0000256" key="6">
    <source>
        <dbReference type="SAM" id="MobiDB-lite"/>
    </source>
</evidence>
<dbReference type="InterPro" id="IPR031825">
    <property type="entry name" value="RXLR"/>
</dbReference>
<comment type="subcellular location">
    <subcellularLocation>
        <location evidence="1 5">Secreted</location>
    </subcellularLocation>
</comment>
<evidence type="ECO:0000256" key="5">
    <source>
        <dbReference type="RuleBase" id="RU367124"/>
    </source>
</evidence>
<keyword evidence="3 5" id="KW-0964">Secreted</keyword>
<evidence type="ECO:0000313" key="8">
    <source>
        <dbReference type="Proteomes" id="UP000792063"/>
    </source>
</evidence>
<dbReference type="Pfam" id="PF16810">
    <property type="entry name" value="RXLR"/>
    <property type="match status" value="1"/>
</dbReference>
<sequence>AVTGVGHFQLSKMASPVLIQTIDVADTNRFLRRHKTVGDESDDQYDDLDGDKSQSVDGDKSGSADDEEITFDVKIAKWRNYFEGWVKNGLTTDDIYRDLRVGYYMTKYGRNLGKLSQKEEYQKWVTFKVYLEQLKNASK</sequence>
<comment type="function">
    <text evidence="5">Effector that suppresses plant defense responses during pathogen infection.</text>
</comment>
<evidence type="ECO:0000256" key="4">
    <source>
        <dbReference type="ARBA" id="ARBA00022729"/>
    </source>
</evidence>
<dbReference type="EMBL" id="JPWU03000353">
    <property type="protein sequence ID" value="KAG2519231.1"/>
    <property type="molecule type" value="Genomic_DNA"/>
</dbReference>
<reference evidence="7" key="1">
    <citation type="journal article" date="2015" name="Genom Data">
        <title>Genome sequences of six Phytophthora species associated with forests in New Zealand.</title>
        <authorList>
            <person name="Studholme D.J."/>
            <person name="McDougal R.L."/>
            <person name="Sambles C."/>
            <person name="Hansen E."/>
            <person name="Hardy G."/>
            <person name="Grant M."/>
            <person name="Ganley R.J."/>
            <person name="Williams N.M."/>
        </authorList>
    </citation>
    <scope>NUCLEOTIDE SEQUENCE</scope>
    <source>
        <strain evidence="7">NZFS 3630</strain>
    </source>
</reference>
<feature type="compositionally biased region" description="Acidic residues" evidence="6">
    <location>
        <begin position="39"/>
        <end position="49"/>
    </location>
</feature>